<dbReference type="AlphaFoldDB" id="A0A1W2FRC3"/>
<dbReference type="CDD" id="cd04683">
    <property type="entry name" value="NUDIX_Hydrolase"/>
    <property type="match status" value="1"/>
</dbReference>
<dbReference type="Pfam" id="PF00293">
    <property type="entry name" value="NUDIX"/>
    <property type="match status" value="1"/>
</dbReference>
<feature type="domain" description="Nudix hydrolase" evidence="5">
    <location>
        <begin position="4"/>
        <end position="138"/>
    </location>
</feature>
<comment type="cofactor">
    <cofactor evidence="1">
        <name>Mg(2+)</name>
        <dbReference type="ChEBI" id="CHEBI:18420"/>
    </cofactor>
</comment>
<evidence type="ECO:0000256" key="2">
    <source>
        <dbReference type="ARBA" id="ARBA00005582"/>
    </source>
</evidence>
<dbReference type="InterPro" id="IPR000086">
    <property type="entry name" value="NUDIX_hydrolase_dom"/>
</dbReference>
<proteinExistence type="inferred from homology"/>
<evidence type="ECO:0000256" key="1">
    <source>
        <dbReference type="ARBA" id="ARBA00001946"/>
    </source>
</evidence>
<protein>
    <submittedName>
        <fullName evidence="6">ADP-ribose pyrophosphatase YjhB, NUDIX family</fullName>
    </submittedName>
</protein>
<dbReference type="GO" id="GO:0016787">
    <property type="term" value="F:hydrolase activity"/>
    <property type="evidence" value="ECO:0007669"/>
    <property type="project" value="UniProtKB-KW"/>
</dbReference>
<dbReference type="PANTHER" id="PTHR43046:SF16">
    <property type="entry name" value="ADP-RIBOSE PYROPHOSPHATASE YJHB-RELATED"/>
    <property type="match status" value="1"/>
</dbReference>
<evidence type="ECO:0000313" key="6">
    <source>
        <dbReference type="EMBL" id="SMD24324.1"/>
    </source>
</evidence>
<dbReference type="SUPFAM" id="SSF55811">
    <property type="entry name" value="Nudix"/>
    <property type="match status" value="1"/>
</dbReference>
<sequence length="157" mass="17583">MTDRHIVDVHLLLIRDGELLLSRRRDPLPQFDGLWHLPSGKLDAGESLLDAAVREAEEEIGVRIEPGDLTHVHTSHATGYGIEPRVGLFFETLRWAGEPVNREPRKCSELGWFDPDDLPADMIEYPAAGIRAYRANESFGLLGWPKIRGGRLSAPPQ</sequence>
<dbReference type="EMBL" id="FWXV01000010">
    <property type="protein sequence ID" value="SMD24324.1"/>
    <property type="molecule type" value="Genomic_DNA"/>
</dbReference>
<dbReference type="RefSeq" id="WP_084432899.1">
    <property type="nucleotide sequence ID" value="NZ_FWXV01000010.1"/>
</dbReference>
<dbReference type="InterPro" id="IPR020476">
    <property type="entry name" value="Nudix_hydrolase"/>
</dbReference>
<reference evidence="6 7" key="1">
    <citation type="submission" date="2017-04" db="EMBL/GenBank/DDBJ databases">
        <authorList>
            <person name="Afonso C.L."/>
            <person name="Miller P.J."/>
            <person name="Scott M.A."/>
            <person name="Spackman E."/>
            <person name="Goraichik I."/>
            <person name="Dimitrov K.M."/>
            <person name="Suarez D.L."/>
            <person name="Swayne D.E."/>
        </authorList>
    </citation>
    <scope>NUCLEOTIDE SEQUENCE [LARGE SCALE GENOMIC DNA]</scope>
    <source>
        <strain evidence="6 7">DSM 43828</strain>
    </source>
</reference>
<dbReference type="PRINTS" id="PR00502">
    <property type="entry name" value="NUDIXFAMILY"/>
</dbReference>
<organism evidence="6 7">
    <name type="scientific">Kibdelosporangium aridum</name>
    <dbReference type="NCBI Taxonomy" id="2030"/>
    <lineage>
        <taxon>Bacteria</taxon>
        <taxon>Bacillati</taxon>
        <taxon>Actinomycetota</taxon>
        <taxon>Actinomycetes</taxon>
        <taxon>Pseudonocardiales</taxon>
        <taxon>Pseudonocardiaceae</taxon>
        <taxon>Kibdelosporangium</taxon>
    </lineage>
</organism>
<accession>A0A1W2FRC3</accession>
<name>A0A1W2FRC3_KIBAR</name>
<dbReference type="Gene3D" id="3.90.79.10">
    <property type="entry name" value="Nucleoside Triphosphate Pyrophosphohydrolase"/>
    <property type="match status" value="1"/>
</dbReference>
<evidence type="ECO:0000259" key="5">
    <source>
        <dbReference type="PROSITE" id="PS51462"/>
    </source>
</evidence>
<dbReference type="InterPro" id="IPR020084">
    <property type="entry name" value="NUDIX_hydrolase_CS"/>
</dbReference>
<dbReference type="Proteomes" id="UP000192674">
    <property type="component" value="Unassembled WGS sequence"/>
</dbReference>
<evidence type="ECO:0000256" key="4">
    <source>
        <dbReference type="RuleBase" id="RU003476"/>
    </source>
</evidence>
<keyword evidence="7" id="KW-1185">Reference proteome</keyword>
<keyword evidence="3 4" id="KW-0378">Hydrolase</keyword>
<dbReference type="PROSITE" id="PS00893">
    <property type="entry name" value="NUDIX_BOX"/>
    <property type="match status" value="1"/>
</dbReference>
<evidence type="ECO:0000256" key="3">
    <source>
        <dbReference type="ARBA" id="ARBA00022801"/>
    </source>
</evidence>
<dbReference type="OrthoDB" id="21342at2"/>
<gene>
    <name evidence="6" type="ORF">SAMN05661093_08425</name>
</gene>
<comment type="similarity">
    <text evidence="2 4">Belongs to the Nudix hydrolase family.</text>
</comment>
<dbReference type="PROSITE" id="PS51462">
    <property type="entry name" value="NUDIX"/>
    <property type="match status" value="1"/>
</dbReference>
<dbReference type="PANTHER" id="PTHR43046">
    <property type="entry name" value="GDP-MANNOSE MANNOSYL HYDROLASE"/>
    <property type="match status" value="1"/>
</dbReference>
<dbReference type="InterPro" id="IPR015797">
    <property type="entry name" value="NUDIX_hydrolase-like_dom_sf"/>
</dbReference>
<evidence type="ECO:0000313" key="7">
    <source>
        <dbReference type="Proteomes" id="UP000192674"/>
    </source>
</evidence>